<reference evidence="1" key="1">
    <citation type="journal article" date="2019" name="bioRxiv">
        <title>The Genome of the Zebra Mussel, Dreissena polymorpha: A Resource for Invasive Species Research.</title>
        <authorList>
            <person name="McCartney M.A."/>
            <person name="Auch B."/>
            <person name="Kono T."/>
            <person name="Mallez S."/>
            <person name="Zhang Y."/>
            <person name="Obille A."/>
            <person name="Becker A."/>
            <person name="Abrahante J.E."/>
            <person name="Garbe J."/>
            <person name="Badalamenti J.P."/>
            <person name="Herman A."/>
            <person name="Mangelson H."/>
            <person name="Liachko I."/>
            <person name="Sullivan S."/>
            <person name="Sone E.D."/>
            <person name="Koren S."/>
            <person name="Silverstein K.A.T."/>
            <person name="Beckman K.B."/>
            <person name="Gohl D.M."/>
        </authorList>
    </citation>
    <scope>NUCLEOTIDE SEQUENCE</scope>
    <source>
        <strain evidence="1">Duluth1</strain>
        <tissue evidence="1">Whole animal</tissue>
    </source>
</reference>
<dbReference type="Proteomes" id="UP000828390">
    <property type="component" value="Unassembled WGS sequence"/>
</dbReference>
<dbReference type="AlphaFoldDB" id="A0A9D4EWF3"/>
<evidence type="ECO:0000313" key="1">
    <source>
        <dbReference type="EMBL" id="KAH3787073.1"/>
    </source>
</evidence>
<accession>A0A9D4EWF3</accession>
<evidence type="ECO:0000313" key="2">
    <source>
        <dbReference type="Proteomes" id="UP000828390"/>
    </source>
</evidence>
<proteinExistence type="predicted"/>
<organism evidence="1 2">
    <name type="scientific">Dreissena polymorpha</name>
    <name type="common">Zebra mussel</name>
    <name type="synonym">Mytilus polymorpha</name>
    <dbReference type="NCBI Taxonomy" id="45954"/>
    <lineage>
        <taxon>Eukaryota</taxon>
        <taxon>Metazoa</taxon>
        <taxon>Spiralia</taxon>
        <taxon>Lophotrochozoa</taxon>
        <taxon>Mollusca</taxon>
        <taxon>Bivalvia</taxon>
        <taxon>Autobranchia</taxon>
        <taxon>Heteroconchia</taxon>
        <taxon>Euheterodonta</taxon>
        <taxon>Imparidentia</taxon>
        <taxon>Neoheterodontei</taxon>
        <taxon>Myida</taxon>
        <taxon>Dreissenoidea</taxon>
        <taxon>Dreissenidae</taxon>
        <taxon>Dreissena</taxon>
    </lineage>
</organism>
<comment type="caution">
    <text evidence="1">The sequence shown here is derived from an EMBL/GenBank/DDBJ whole genome shotgun (WGS) entry which is preliminary data.</text>
</comment>
<protein>
    <submittedName>
        <fullName evidence="1">Uncharacterized protein</fullName>
    </submittedName>
</protein>
<keyword evidence="2" id="KW-1185">Reference proteome</keyword>
<name>A0A9D4EWF3_DREPO</name>
<sequence length="70" mass="8079">MMIEEAICFLGMEKRSQLGECREFQYKGPQHSNPKRQDCEKHSEALGPTLQRDVCHGRQDCATLEIENKV</sequence>
<gene>
    <name evidence="1" type="ORF">DPMN_165192</name>
</gene>
<reference evidence="1" key="2">
    <citation type="submission" date="2020-11" db="EMBL/GenBank/DDBJ databases">
        <authorList>
            <person name="McCartney M.A."/>
            <person name="Auch B."/>
            <person name="Kono T."/>
            <person name="Mallez S."/>
            <person name="Becker A."/>
            <person name="Gohl D.M."/>
            <person name="Silverstein K.A.T."/>
            <person name="Koren S."/>
            <person name="Bechman K.B."/>
            <person name="Herman A."/>
            <person name="Abrahante J.E."/>
            <person name="Garbe J."/>
        </authorList>
    </citation>
    <scope>NUCLEOTIDE SEQUENCE</scope>
    <source>
        <strain evidence="1">Duluth1</strain>
        <tissue evidence="1">Whole animal</tissue>
    </source>
</reference>
<dbReference type="EMBL" id="JAIWYP010000008">
    <property type="protein sequence ID" value="KAH3787073.1"/>
    <property type="molecule type" value="Genomic_DNA"/>
</dbReference>